<dbReference type="GO" id="GO:0006354">
    <property type="term" value="P:DNA-templated transcription elongation"/>
    <property type="evidence" value="ECO:0007669"/>
    <property type="project" value="TreeGrafter"/>
</dbReference>
<dbReference type="RefSeq" id="WP_133595352.1">
    <property type="nucleotide sequence ID" value="NZ_SNYL01000001.1"/>
</dbReference>
<dbReference type="Proteomes" id="UP000295510">
    <property type="component" value="Unassembled WGS sequence"/>
</dbReference>
<keyword evidence="2" id="KW-0418">Kinase</keyword>
<dbReference type="OrthoDB" id="192847at2"/>
<evidence type="ECO:0000259" key="1">
    <source>
        <dbReference type="Pfam" id="PF01272"/>
    </source>
</evidence>
<gene>
    <name evidence="2" type="ORF">DFR43_10135</name>
</gene>
<dbReference type="GO" id="GO:0003677">
    <property type="term" value="F:DNA binding"/>
    <property type="evidence" value="ECO:0007669"/>
    <property type="project" value="InterPro"/>
</dbReference>
<dbReference type="InterPro" id="IPR001437">
    <property type="entry name" value="Tscrpt_elong_fac_GreA/B_C"/>
</dbReference>
<dbReference type="InterPro" id="IPR023459">
    <property type="entry name" value="Tscrpt_elong_fac_GreA/B_fam"/>
</dbReference>
<accession>A0A4R6UJA9</accession>
<organism evidence="2 3">
    <name type="scientific">Tepidicella xavieri</name>
    <dbReference type="NCBI Taxonomy" id="360241"/>
    <lineage>
        <taxon>Bacteria</taxon>
        <taxon>Pseudomonadati</taxon>
        <taxon>Pseudomonadota</taxon>
        <taxon>Betaproteobacteria</taxon>
        <taxon>Burkholderiales</taxon>
        <taxon>Tepidicella</taxon>
    </lineage>
</organism>
<dbReference type="InterPro" id="IPR036953">
    <property type="entry name" value="GreA/GreB_C_sf"/>
</dbReference>
<dbReference type="Gene3D" id="3.10.50.30">
    <property type="entry name" value="Transcription elongation factor, GreA/GreB, C-terminal domain"/>
    <property type="match status" value="1"/>
</dbReference>
<comment type="caution">
    <text evidence="2">The sequence shown here is derived from an EMBL/GenBank/DDBJ whole genome shotgun (WGS) entry which is preliminary data.</text>
</comment>
<dbReference type="EMBL" id="SNYL01000001">
    <property type="protein sequence ID" value="TDQ45135.1"/>
    <property type="molecule type" value="Genomic_DNA"/>
</dbReference>
<dbReference type="PANTHER" id="PTHR30437">
    <property type="entry name" value="TRANSCRIPTION ELONGATION FACTOR GREA"/>
    <property type="match status" value="1"/>
</dbReference>
<evidence type="ECO:0000313" key="3">
    <source>
        <dbReference type="Proteomes" id="UP000295510"/>
    </source>
</evidence>
<feature type="domain" description="Transcription elongation factor GreA/GreB C-terminal" evidence="1">
    <location>
        <begin position="56"/>
        <end position="128"/>
    </location>
</feature>
<dbReference type="NCBIfam" id="NF004396">
    <property type="entry name" value="PRK05753.1"/>
    <property type="match status" value="1"/>
</dbReference>
<dbReference type="Pfam" id="PF01272">
    <property type="entry name" value="GreA_GreB"/>
    <property type="match status" value="1"/>
</dbReference>
<dbReference type="SUPFAM" id="SSF54534">
    <property type="entry name" value="FKBP-like"/>
    <property type="match status" value="1"/>
</dbReference>
<sequence>MSLSAFIDRTVTELDHVRLRNLMRRRQDALPQSAVHLLSELIDNADVVPSRDVGAEIVTMYSQVRLRERPQGHERVLTLCYPDDAEPEKGFVSVLSPVGVALLGARAGCCIRWLAPDGRQHEAEVAEILFQPEASGDYTL</sequence>
<protein>
    <submittedName>
        <fullName evidence="2">Regulator of nucleoside diphosphate kinase</fullName>
    </submittedName>
</protein>
<reference evidence="2 3" key="1">
    <citation type="submission" date="2019-03" db="EMBL/GenBank/DDBJ databases">
        <title>Genomic Encyclopedia of Type Strains, Phase IV (KMG-IV): sequencing the most valuable type-strain genomes for metagenomic binning, comparative biology and taxonomic classification.</title>
        <authorList>
            <person name="Goeker M."/>
        </authorList>
    </citation>
    <scope>NUCLEOTIDE SEQUENCE [LARGE SCALE GENOMIC DNA]</scope>
    <source>
        <strain evidence="2 3">DSM 19605</strain>
    </source>
</reference>
<proteinExistence type="predicted"/>
<dbReference type="PANTHER" id="PTHR30437:SF5">
    <property type="entry name" value="REGULATOR OF NUCLEOSIDE DIPHOSPHATE KINASE"/>
    <property type="match status" value="1"/>
</dbReference>
<keyword evidence="2" id="KW-0808">Transferase</keyword>
<name>A0A4R6UJA9_9BURK</name>
<dbReference type="GO" id="GO:0032784">
    <property type="term" value="P:regulation of DNA-templated transcription elongation"/>
    <property type="evidence" value="ECO:0007669"/>
    <property type="project" value="InterPro"/>
</dbReference>
<keyword evidence="3" id="KW-1185">Reference proteome</keyword>
<dbReference type="AlphaFoldDB" id="A0A4R6UJA9"/>
<dbReference type="GO" id="GO:0070063">
    <property type="term" value="F:RNA polymerase binding"/>
    <property type="evidence" value="ECO:0007669"/>
    <property type="project" value="InterPro"/>
</dbReference>
<dbReference type="GO" id="GO:0016301">
    <property type="term" value="F:kinase activity"/>
    <property type="evidence" value="ECO:0007669"/>
    <property type="project" value="UniProtKB-KW"/>
</dbReference>
<evidence type="ECO:0000313" key="2">
    <source>
        <dbReference type="EMBL" id="TDQ45135.1"/>
    </source>
</evidence>